<dbReference type="GO" id="GO:0004017">
    <property type="term" value="F:AMP kinase activity"/>
    <property type="evidence" value="ECO:0007669"/>
    <property type="project" value="UniProtKB-UniRule"/>
</dbReference>
<dbReference type="InterPro" id="IPR027417">
    <property type="entry name" value="P-loop_NTPase"/>
</dbReference>
<feature type="binding site" evidence="6">
    <location>
        <position position="72"/>
    </location>
    <ligand>
        <name>AMP</name>
        <dbReference type="ChEBI" id="CHEBI:456215"/>
    </ligand>
</feature>
<comment type="similarity">
    <text evidence="6">Belongs to the adenylate kinase family. AK2 subfamily.</text>
</comment>
<keyword evidence="3 6" id="KW-0418">Kinase</keyword>
<comment type="function">
    <text evidence="6">Catalyzes the reversible transfer of the terminal phosphate group between ATP and AMP. Plays an important role in cellular energy homeostasis and in adenine nucleotide metabolism. Adenylate kinase activity is critical for regulation of the phosphate utilization and the AMP de novo biosynthesis pathways.</text>
</comment>
<dbReference type="SUPFAM" id="SSF52540">
    <property type="entry name" value="P-loop containing nucleoside triphosphate hydrolases"/>
    <property type="match status" value="1"/>
</dbReference>
<dbReference type="Gene3D" id="3.40.50.300">
    <property type="entry name" value="P-loop containing nucleotide triphosphate hydrolases"/>
    <property type="match status" value="1"/>
</dbReference>
<keyword evidence="10" id="KW-1185">Reference proteome</keyword>
<dbReference type="GO" id="GO:0046033">
    <property type="term" value="P:AMP metabolic process"/>
    <property type="evidence" value="ECO:0007669"/>
    <property type="project" value="UniProtKB-UniRule"/>
</dbReference>
<comment type="catalytic activity">
    <reaction evidence="6">
        <text>AMP + ATP = 2 ADP</text>
        <dbReference type="Rhea" id="RHEA:12973"/>
        <dbReference type="ChEBI" id="CHEBI:30616"/>
        <dbReference type="ChEBI" id="CHEBI:456215"/>
        <dbReference type="ChEBI" id="CHEBI:456216"/>
        <dbReference type="EC" id="2.7.4.3"/>
    </reaction>
</comment>
<dbReference type="FunFam" id="3.40.50.300:FF:000106">
    <property type="entry name" value="Adenylate kinase mitochondrial"/>
    <property type="match status" value="1"/>
</dbReference>
<evidence type="ECO:0000256" key="6">
    <source>
        <dbReference type="HAMAP-Rule" id="MF_03168"/>
    </source>
</evidence>
<dbReference type="GO" id="GO:0005524">
    <property type="term" value="F:ATP binding"/>
    <property type="evidence" value="ECO:0007669"/>
    <property type="project" value="UniProtKB-KW"/>
</dbReference>
<comment type="subcellular location">
    <subcellularLocation>
        <location evidence="6">Cytoplasm</location>
        <location evidence="6">Cytosol</location>
    </subcellularLocation>
    <subcellularLocation>
        <location evidence="6">Mitochondrion intermembrane space</location>
    </subcellularLocation>
    <text evidence="6">Predominantly mitochondrial.</text>
</comment>
<feature type="binding site" evidence="6">
    <location>
        <begin position="51"/>
        <end position="56"/>
    </location>
    <ligand>
        <name>ATP</name>
        <dbReference type="ChEBI" id="CHEBI:30616"/>
    </ligand>
</feature>
<dbReference type="OrthoDB" id="439792at2759"/>
<keyword evidence="5 6" id="KW-0496">Mitochondrion</keyword>
<feature type="binding site" evidence="6">
    <location>
        <position position="77"/>
    </location>
    <ligand>
        <name>AMP</name>
        <dbReference type="ChEBI" id="CHEBI:456215"/>
    </ligand>
</feature>
<evidence type="ECO:0000313" key="9">
    <source>
        <dbReference type="EMBL" id="OCH90664.1"/>
    </source>
</evidence>
<comment type="domain">
    <text evidence="6">Consists of three domains, a large central CORE domain and two small peripheral domains, NMPbind and LID, which undergo movements during catalysis. The LID domain closes over the site of phosphoryl transfer upon ATP binding. Assembling and dissambling the active center during each catalytic cycle provides an effective means to prevent ATP hydrolysis.</text>
</comment>
<evidence type="ECO:0000313" key="10">
    <source>
        <dbReference type="Proteomes" id="UP000250043"/>
    </source>
</evidence>
<dbReference type="CDD" id="cd01428">
    <property type="entry name" value="ADK"/>
    <property type="match status" value="1"/>
</dbReference>
<gene>
    <name evidence="6" type="primary">ADK1</name>
    <name evidence="9" type="ORF">OBBRIDRAFT_754645</name>
</gene>
<dbReference type="Pfam" id="PF00406">
    <property type="entry name" value="ADK"/>
    <property type="match status" value="1"/>
</dbReference>
<dbReference type="GO" id="GO:0005829">
    <property type="term" value="C:cytosol"/>
    <property type="evidence" value="ECO:0007669"/>
    <property type="project" value="UniProtKB-SubCell"/>
</dbReference>
<dbReference type="EMBL" id="KV722400">
    <property type="protein sequence ID" value="OCH90664.1"/>
    <property type="molecule type" value="Genomic_DNA"/>
</dbReference>
<feature type="binding site" evidence="6">
    <location>
        <position position="169"/>
    </location>
    <ligand>
        <name>ATP</name>
        <dbReference type="ChEBI" id="CHEBI:30616"/>
    </ligand>
</feature>
<organism evidence="9 10">
    <name type="scientific">Obba rivulosa</name>
    <dbReference type="NCBI Taxonomy" id="1052685"/>
    <lineage>
        <taxon>Eukaryota</taxon>
        <taxon>Fungi</taxon>
        <taxon>Dikarya</taxon>
        <taxon>Basidiomycota</taxon>
        <taxon>Agaricomycotina</taxon>
        <taxon>Agaricomycetes</taxon>
        <taxon>Polyporales</taxon>
        <taxon>Gelatoporiaceae</taxon>
        <taxon>Obba</taxon>
    </lineage>
</organism>
<evidence type="ECO:0000259" key="8">
    <source>
        <dbReference type="Pfam" id="PF05191"/>
    </source>
</evidence>
<feature type="binding site" evidence="6">
    <location>
        <position position="202"/>
    </location>
    <ligand>
        <name>AMP</name>
        <dbReference type="ChEBI" id="CHEBI:456215"/>
    </ligand>
</feature>
<dbReference type="HAMAP" id="MF_00235">
    <property type="entry name" value="Adenylate_kinase_Adk"/>
    <property type="match status" value="1"/>
</dbReference>
<dbReference type="InterPro" id="IPR007862">
    <property type="entry name" value="Adenylate_kinase_lid-dom"/>
</dbReference>
<dbReference type="HAMAP" id="MF_03168">
    <property type="entry name" value="Adenylate_kinase_AK2"/>
    <property type="match status" value="1"/>
</dbReference>
<dbReference type="PRINTS" id="PR00094">
    <property type="entry name" value="ADENYLTKNASE"/>
</dbReference>
<dbReference type="GO" id="GO:0005758">
    <property type="term" value="C:mitochondrial intermembrane space"/>
    <property type="evidence" value="ECO:0007669"/>
    <property type="project" value="UniProtKB-SubCell"/>
</dbReference>
<reference evidence="9 10" key="1">
    <citation type="submission" date="2016-07" db="EMBL/GenBank/DDBJ databases">
        <title>Draft genome of the white-rot fungus Obba rivulosa 3A-2.</title>
        <authorList>
            <consortium name="DOE Joint Genome Institute"/>
            <person name="Miettinen O."/>
            <person name="Riley R."/>
            <person name="Acob R."/>
            <person name="Barry K."/>
            <person name="Cullen D."/>
            <person name="De Vries R."/>
            <person name="Hainaut M."/>
            <person name="Hatakka A."/>
            <person name="Henrissat B."/>
            <person name="Hilden K."/>
            <person name="Kuo R."/>
            <person name="Labutti K."/>
            <person name="Lipzen A."/>
            <person name="Makela M.R."/>
            <person name="Sandor L."/>
            <person name="Spatafora J.W."/>
            <person name="Grigoriev I.V."/>
            <person name="Hibbett D.S."/>
        </authorList>
    </citation>
    <scope>NUCLEOTIDE SEQUENCE [LARGE SCALE GENOMIC DNA]</scope>
    <source>
        <strain evidence="9 10">3A-2</strain>
    </source>
</reference>
<dbReference type="InterPro" id="IPR028587">
    <property type="entry name" value="AK2"/>
</dbReference>
<feature type="binding site" evidence="6">
    <location>
        <position position="213"/>
    </location>
    <ligand>
        <name>AMP</name>
        <dbReference type="ChEBI" id="CHEBI:456215"/>
    </ligand>
</feature>
<dbReference type="SUPFAM" id="SSF57774">
    <property type="entry name" value="Microbial and mitochondrial ADK, insert 'zinc finger' domain"/>
    <property type="match status" value="1"/>
</dbReference>
<accession>A0A8E2AWX2</accession>
<feature type="binding site" evidence="6">
    <location>
        <begin position="178"/>
        <end position="179"/>
    </location>
    <ligand>
        <name>ATP</name>
        <dbReference type="ChEBI" id="CHEBI:30616"/>
    </ligand>
</feature>
<dbReference type="GO" id="GO:0046034">
    <property type="term" value="P:ATP metabolic process"/>
    <property type="evidence" value="ECO:0007669"/>
    <property type="project" value="UniProtKB-UniRule"/>
</dbReference>
<dbReference type="InterPro" id="IPR006259">
    <property type="entry name" value="Adenyl_kin_sub"/>
</dbReference>
<keyword evidence="2 6" id="KW-0547">Nucleotide-binding</keyword>
<dbReference type="Pfam" id="PF05191">
    <property type="entry name" value="ADK_lid"/>
    <property type="match status" value="1"/>
</dbReference>
<sequence>MGVSDEIEYLKSLVNELNNKIKTLETKAKDAVTGPKTPAQQLRTVLIGPPGAGKGTQAPRIRDEFCVCHLATGDMLREHVAKKTPLGLEAKKVMDAGGLVGDEIVVGMIKDQLENNKACKNGFVLDGFPRTVPQAEKLDAMLESRKEKLDSAVELVIPDQLLIARITGRLIHPASGRTYHKEFHPPKKPMVDDVTGEPLVQRSDDNVEALRKRLSVYHSQTGPVVEYYKKKGIWHPIDAAQSPSVVWDNLRKVFTSGPSQPPRAV</sequence>
<dbReference type="NCBIfam" id="TIGR01351">
    <property type="entry name" value="adk"/>
    <property type="match status" value="1"/>
</dbReference>
<name>A0A8E2AWX2_9APHY</name>
<evidence type="ECO:0000256" key="3">
    <source>
        <dbReference type="ARBA" id="ARBA00022777"/>
    </source>
</evidence>
<feature type="binding site" evidence="6">
    <location>
        <position position="134"/>
    </location>
    <ligand>
        <name>AMP</name>
        <dbReference type="ChEBI" id="CHEBI:456215"/>
    </ligand>
</feature>
<dbReference type="InterPro" id="IPR033690">
    <property type="entry name" value="Adenylat_kinase_CS"/>
</dbReference>
<evidence type="ECO:0000256" key="1">
    <source>
        <dbReference type="ARBA" id="ARBA00022679"/>
    </source>
</evidence>
<dbReference type="NCBIfam" id="NF001381">
    <property type="entry name" value="PRK00279.1-3"/>
    <property type="match status" value="1"/>
</dbReference>
<feature type="coiled-coil region" evidence="7">
    <location>
        <begin position="7"/>
        <end position="34"/>
    </location>
</feature>
<dbReference type="Proteomes" id="UP000250043">
    <property type="component" value="Unassembled WGS sequence"/>
</dbReference>
<keyword evidence="6" id="KW-0963">Cytoplasm</keyword>
<dbReference type="NCBIfam" id="NF011100">
    <property type="entry name" value="PRK14527.1"/>
    <property type="match status" value="1"/>
</dbReference>
<dbReference type="GO" id="GO:0006172">
    <property type="term" value="P:ADP biosynthetic process"/>
    <property type="evidence" value="ECO:0007669"/>
    <property type="project" value="UniProtKB-UniRule"/>
</dbReference>
<keyword evidence="7" id="KW-0175">Coiled coil</keyword>
<proteinExistence type="inferred from homology"/>
<dbReference type="AlphaFoldDB" id="A0A8E2AWX2"/>
<feature type="binding site" evidence="6">
    <location>
        <position position="241"/>
    </location>
    <ligand>
        <name>ATP</name>
        <dbReference type="ChEBI" id="CHEBI:30616"/>
    </ligand>
</feature>
<feature type="region of interest" description="NMPbind" evidence="6">
    <location>
        <begin position="71"/>
        <end position="100"/>
    </location>
</feature>
<dbReference type="InterPro" id="IPR000850">
    <property type="entry name" value="Adenylat/UMP-CMP_kin"/>
</dbReference>
<feature type="domain" description="Adenylate kinase active site lid" evidence="8">
    <location>
        <begin position="169"/>
        <end position="204"/>
    </location>
</feature>
<comment type="subunit">
    <text evidence="6">Monomer.</text>
</comment>
<evidence type="ECO:0000256" key="7">
    <source>
        <dbReference type="SAM" id="Coils"/>
    </source>
</evidence>
<dbReference type="PANTHER" id="PTHR23359">
    <property type="entry name" value="NUCLEOTIDE KINASE"/>
    <property type="match status" value="1"/>
</dbReference>
<keyword evidence="1 6" id="KW-0808">Transferase</keyword>
<feature type="binding site" evidence="6">
    <location>
        <begin position="127"/>
        <end position="130"/>
    </location>
    <ligand>
        <name>AMP</name>
        <dbReference type="ChEBI" id="CHEBI:456215"/>
    </ligand>
</feature>
<dbReference type="InterPro" id="IPR036193">
    <property type="entry name" value="ADK_active_lid_dom_sf"/>
</dbReference>
<evidence type="ECO:0000256" key="2">
    <source>
        <dbReference type="ARBA" id="ARBA00022741"/>
    </source>
</evidence>
<feature type="binding site" evidence="6">
    <location>
        <begin position="98"/>
        <end position="100"/>
    </location>
    <ligand>
        <name>AMP</name>
        <dbReference type="ChEBI" id="CHEBI:456215"/>
    </ligand>
</feature>
<dbReference type="EC" id="2.7.4.3" evidence="6"/>
<protein>
    <recommendedName>
        <fullName evidence="6">Adenylate kinase</fullName>
        <ecNumber evidence="6">2.7.4.3</ecNumber>
    </recommendedName>
    <alternativeName>
        <fullName evidence="6">ATP-AMP transphosphorylase</fullName>
    </alternativeName>
    <alternativeName>
        <fullName evidence="6">ATP:AMP phosphotransferase</fullName>
    </alternativeName>
    <alternativeName>
        <fullName evidence="6">Adenylate kinase cytosolic and mitochondrial</fullName>
    </alternativeName>
    <alternativeName>
        <fullName evidence="6">Adenylate monophosphate kinase</fullName>
    </alternativeName>
</protein>
<keyword evidence="4 6" id="KW-0067">ATP-binding</keyword>
<evidence type="ECO:0000256" key="5">
    <source>
        <dbReference type="ARBA" id="ARBA00023128"/>
    </source>
</evidence>
<evidence type="ECO:0000256" key="4">
    <source>
        <dbReference type="ARBA" id="ARBA00022840"/>
    </source>
</evidence>
<dbReference type="PROSITE" id="PS00113">
    <property type="entry name" value="ADENYLATE_KINASE"/>
    <property type="match status" value="1"/>
</dbReference>
<feature type="region of interest" description="LID" evidence="6">
    <location>
        <begin position="168"/>
        <end position="205"/>
    </location>
</feature>